<protein>
    <submittedName>
        <fullName evidence="1">Uncharacterized protein</fullName>
    </submittedName>
</protein>
<comment type="caution">
    <text evidence="1">The sequence shown here is derived from an EMBL/GenBank/DDBJ whole genome shotgun (WGS) entry which is preliminary data.</text>
</comment>
<sequence length="188" mass="21775">MILSIFLNTVVSSSSSPATVQWTPNEFTDNDFALMRTSDGMVIRLGDSREYVEERLGAPIGTFGYNYSYEYEGFKIHYRDGVADAMFIDRSTTAKELFQTVKQVTIGDQMEEVMAKYGEPVNLREDDRVTTASYYMERHNGSYRIVHKLTHSNNPDNMFTFNLQFDEEERLELIVFSEYRFFVPAKGK</sequence>
<name>A0ACC7P4G9_9BACL</name>
<evidence type="ECO:0000313" key="2">
    <source>
        <dbReference type="Proteomes" id="UP001631969"/>
    </source>
</evidence>
<dbReference type="Proteomes" id="UP001631969">
    <property type="component" value="Unassembled WGS sequence"/>
</dbReference>
<accession>A0ACC7P4G9</accession>
<keyword evidence="2" id="KW-1185">Reference proteome</keyword>
<evidence type="ECO:0000313" key="1">
    <source>
        <dbReference type="EMBL" id="MFM9331211.1"/>
    </source>
</evidence>
<gene>
    <name evidence="1" type="ORF">ACI1P1_23225</name>
</gene>
<reference evidence="1" key="1">
    <citation type="submission" date="2024-12" db="EMBL/GenBank/DDBJ databases">
        <authorList>
            <person name="Wu N."/>
        </authorList>
    </citation>
    <scope>NUCLEOTIDE SEQUENCE</scope>
    <source>
        <strain evidence="1">P15</strain>
    </source>
</reference>
<dbReference type="EMBL" id="JBJURJ010000017">
    <property type="protein sequence ID" value="MFM9331211.1"/>
    <property type="molecule type" value="Genomic_DNA"/>
</dbReference>
<proteinExistence type="predicted"/>
<organism evidence="1 2">
    <name type="scientific">Paenibacillus mesotrionivorans</name>
    <dbReference type="NCBI Taxonomy" id="3160968"/>
    <lineage>
        <taxon>Bacteria</taxon>
        <taxon>Bacillati</taxon>
        <taxon>Bacillota</taxon>
        <taxon>Bacilli</taxon>
        <taxon>Bacillales</taxon>
        <taxon>Paenibacillaceae</taxon>
        <taxon>Paenibacillus</taxon>
    </lineage>
</organism>